<evidence type="ECO:0000259" key="4">
    <source>
        <dbReference type="PROSITE" id="PS50118"/>
    </source>
</evidence>
<dbReference type="GO" id="GO:0003677">
    <property type="term" value="F:DNA binding"/>
    <property type="evidence" value="ECO:0007669"/>
    <property type="project" value="UniProtKB-UniRule"/>
</dbReference>
<keyword evidence="6" id="KW-1185">Reference proteome</keyword>
<dbReference type="GO" id="GO:0006357">
    <property type="term" value="P:regulation of transcription by RNA polymerase II"/>
    <property type="evidence" value="ECO:0007669"/>
    <property type="project" value="TreeGrafter"/>
</dbReference>
<dbReference type="AlphaFoldDB" id="A0A812UEN0"/>
<keyword evidence="1 2" id="KW-0238">DNA-binding</keyword>
<dbReference type="PANTHER" id="PTHR48112:SF22">
    <property type="entry name" value="MITOCHONDRIAL TRANSCRIPTION FACTOR A, ISOFORM B"/>
    <property type="match status" value="1"/>
</dbReference>
<protein>
    <submittedName>
        <fullName evidence="5">SSRP1 protein</fullName>
    </submittedName>
</protein>
<feature type="DNA-binding region" description="HMG box" evidence="2">
    <location>
        <begin position="33"/>
        <end position="102"/>
    </location>
</feature>
<feature type="compositionally biased region" description="Low complexity" evidence="3">
    <location>
        <begin position="314"/>
        <end position="323"/>
    </location>
</feature>
<proteinExistence type="predicted"/>
<feature type="region of interest" description="Disordered" evidence="3">
    <location>
        <begin position="495"/>
        <end position="516"/>
    </location>
</feature>
<comment type="caution">
    <text evidence="5">The sequence shown here is derived from an EMBL/GenBank/DDBJ whole genome shotgun (WGS) entry which is preliminary data.</text>
</comment>
<evidence type="ECO:0000313" key="5">
    <source>
        <dbReference type="EMBL" id="CAE7571782.1"/>
    </source>
</evidence>
<feature type="compositionally biased region" description="Basic residues" evidence="3">
    <location>
        <begin position="560"/>
        <end position="569"/>
    </location>
</feature>
<keyword evidence="2" id="KW-0539">Nucleus</keyword>
<dbReference type="SMART" id="SM00398">
    <property type="entry name" value="HMG"/>
    <property type="match status" value="2"/>
</dbReference>
<feature type="region of interest" description="Disordered" evidence="3">
    <location>
        <begin position="116"/>
        <end position="171"/>
    </location>
</feature>
<accession>A0A812UEN0</accession>
<feature type="region of interest" description="Disordered" evidence="3">
    <location>
        <begin position="1"/>
        <end position="34"/>
    </location>
</feature>
<evidence type="ECO:0000256" key="3">
    <source>
        <dbReference type="SAM" id="MobiDB-lite"/>
    </source>
</evidence>
<feature type="compositionally biased region" description="Pro residues" evidence="3">
    <location>
        <begin position="455"/>
        <end position="465"/>
    </location>
</feature>
<evidence type="ECO:0000256" key="2">
    <source>
        <dbReference type="PROSITE-ProRule" id="PRU00267"/>
    </source>
</evidence>
<dbReference type="Pfam" id="PF00505">
    <property type="entry name" value="HMG_box"/>
    <property type="match status" value="1"/>
</dbReference>
<feature type="compositionally biased region" description="Basic and acidic residues" evidence="3">
    <location>
        <begin position="331"/>
        <end position="352"/>
    </location>
</feature>
<dbReference type="GO" id="GO:0005634">
    <property type="term" value="C:nucleus"/>
    <property type="evidence" value="ECO:0007669"/>
    <property type="project" value="UniProtKB-UniRule"/>
</dbReference>
<dbReference type="InterPro" id="IPR036910">
    <property type="entry name" value="HMG_box_dom_sf"/>
</dbReference>
<feature type="compositionally biased region" description="Basic and acidic residues" evidence="3">
    <location>
        <begin position="116"/>
        <end position="147"/>
    </location>
</feature>
<dbReference type="PANTHER" id="PTHR48112">
    <property type="entry name" value="HIGH MOBILITY GROUP PROTEIN DSP1"/>
    <property type="match status" value="1"/>
</dbReference>
<dbReference type="OrthoDB" id="1919336at2759"/>
<feature type="compositionally biased region" description="Basic and acidic residues" evidence="3">
    <location>
        <begin position="537"/>
        <end position="559"/>
    </location>
</feature>
<dbReference type="InterPro" id="IPR050342">
    <property type="entry name" value="HMGB"/>
</dbReference>
<name>A0A812UEN0_9DINO</name>
<gene>
    <name evidence="5" type="primary">SSRP1</name>
    <name evidence="5" type="ORF">SNAT2548_LOCUS32581</name>
</gene>
<organism evidence="5 6">
    <name type="scientific">Symbiodinium natans</name>
    <dbReference type="NCBI Taxonomy" id="878477"/>
    <lineage>
        <taxon>Eukaryota</taxon>
        <taxon>Sar</taxon>
        <taxon>Alveolata</taxon>
        <taxon>Dinophyceae</taxon>
        <taxon>Suessiales</taxon>
        <taxon>Symbiodiniaceae</taxon>
        <taxon>Symbiodinium</taxon>
    </lineage>
</organism>
<dbReference type="InterPro" id="IPR009071">
    <property type="entry name" value="HMG_box_dom"/>
</dbReference>
<evidence type="ECO:0000256" key="1">
    <source>
        <dbReference type="ARBA" id="ARBA00023125"/>
    </source>
</evidence>
<dbReference type="Proteomes" id="UP000604046">
    <property type="component" value="Unassembled WGS sequence"/>
</dbReference>
<feature type="region of interest" description="Disordered" evidence="3">
    <location>
        <begin position="263"/>
        <end position="469"/>
    </location>
</feature>
<evidence type="ECO:0000313" key="6">
    <source>
        <dbReference type="Proteomes" id="UP000604046"/>
    </source>
</evidence>
<sequence>MAKYDADMNAFTDAGGGIKRKADTQATKDPAAPKKPVGGGFGCFLAQNRAAFSKDVKGQPVAAVTKLASKKWKHLSEDEKKVYQEEYEIKQAEYEQAKKLYVRLATYREAEKPVKNARLAKENKEANGNEDAEKAAQDKSAEKEIKATAKAKTAKATAKASPSTSRRPGMKLLPKSPFDCFYAQIRAGERLHFSVPISAIRKCAFHRWTMLGEDDKAYYREEYERAKSEYEAAKNAQLTGIDKEETEKRREIQIRSAGMSAFIDAGEKKGTKRKADKAVTTKDPTTPKKPAEGARGSQFHTQNSAAFSADANGQPATAATQPAPDKRRHPGKDEKKAQQKEHETKEAEHGQDKQTYASLPSTDKEETEKLGSPPSPPAMDIKEKRKYTREEWDEWNAHKQAKDSGHTHQDRSDWQRKGKMTDTEDPDQDEEFRSRQPPPAAQAHVCDSFAAPSPAILPPAMPPSAPAARPIKVILPLEIAKYAKRREKERLEKLENSRKDLEHYKGKARRERDRRKDLETDVEHYKRKGKRLEEDVEHYTKQARRERDRRRDLEKDVEHYKRKARRERSKRRDLEDRLEVLSVLYLREGHRTQASAAW</sequence>
<dbReference type="CDD" id="cd00084">
    <property type="entry name" value="HMG-box_SF"/>
    <property type="match status" value="1"/>
</dbReference>
<feature type="compositionally biased region" description="Basic and acidic residues" evidence="3">
    <location>
        <begin position="395"/>
        <end position="422"/>
    </location>
</feature>
<dbReference type="SUPFAM" id="SSF47095">
    <property type="entry name" value="HMG-box"/>
    <property type="match status" value="2"/>
</dbReference>
<dbReference type="PROSITE" id="PS50118">
    <property type="entry name" value="HMG_BOX_2"/>
    <property type="match status" value="1"/>
</dbReference>
<dbReference type="Gene3D" id="1.10.30.10">
    <property type="entry name" value="High mobility group box domain"/>
    <property type="match status" value="2"/>
</dbReference>
<feature type="compositionally biased region" description="Basic and acidic residues" evidence="3">
    <location>
        <begin position="276"/>
        <end position="292"/>
    </location>
</feature>
<dbReference type="EMBL" id="CAJNDS010002716">
    <property type="protein sequence ID" value="CAE7571782.1"/>
    <property type="molecule type" value="Genomic_DNA"/>
</dbReference>
<feature type="domain" description="HMG box" evidence="4">
    <location>
        <begin position="33"/>
        <end position="102"/>
    </location>
</feature>
<reference evidence="5" key="1">
    <citation type="submission" date="2021-02" db="EMBL/GenBank/DDBJ databases">
        <authorList>
            <person name="Dougan E. K."/>
            <person name="Rhodes N."/>
            <person name="Thang M."/>
            <person name="Chan C."/>
        </authorList>
    </citation>
    <scope>NUCLEOTIDE SEQUENCE</scope>
</reference>
<feature type="compositionally biased region" description="Low complexity" evidence="3">
    <location>
        <begin position="148"/>
        <end position="165"/>
    </location>
</feature>
<feature type="region of interest" description="Disordered" evidence="3">
    <location>
        <begin position="537"/>
        <end position="572"/>
    </location>
</feature>